<evidence type="ECO:0000259" key="1">
    <source>
        <dbReference type="SMART" id="SM00860"/>
    </source>
</evidence>
<feature type="domain" description="Knr4/Smi1-like" evidence="1">
    <location>
        <begin position="41"/>
        <end position="154"/>
    </location>
</feature>
<comment type="caution">
    <text evidence="2">The sequence shown here is derived from an EMBL/GenBank/DDBJ whole genome shotgun (WGS) entry which is preliminary data.</text>
</comment>
<organism evidence="2 3">
    <name type="scientific">Paludifilum halophilum</name>
    <dbReference type="NCBI Taxonomy" id="1642702"/>
    <lineage>
        <taxon>Bacteria</taxon>
        <taxon>Bacillati</taxon>
        <taxon>Bacillota</taxon>
        <taxon>Bacilli</taxon>
        <taxon>Bacillales</taxon>
        <taxon>Thermoactinomycetaceae</taxon>
        <taxon>Paludifilum</taxon>
    </lineage>
</organism>
<dbReference type="Proteomes" id="UP000215459">
    <property type="component" value="Unassembled WGS sequence"/>
</dbReference>
<dbReference type="RefSeq" id="WP_094264221.1">
    <property type="nucleotide sequence ID" value="NZ_NOWF01000004.1"/>
</dbReference>
<dbReference type="OrthoDB" id="2355620at2"/>
<evidence type="ECO:0000313" key="2">
    <source>
        <dbReference type="EMBL" id="OYD08187.1"/>
    </source>
</evidence>
<dbReference type="Pfam" id="PF09346">
    <property type="entry name" value="SMI1_KNR4"/>
    <property type="match status" value="1"/>
</dbReference>
<protein>
    <recommendedName>
        <fullName evidence="1">Knr4/Smi1-like domain-containing protein</fullName>
    </recommendedName>
</protein>
<gene>
    <name evidence="2" type="ORF">CHM34_08815</name>
</gene>
<reference evidence="2 3" key="1">
    <citation type="submission" date="2017-07" db="EMBL/GenBank/DDBJ databases">
        <title>The genome sequence of Paludifilum halophilum highlights mechanisms for microbial adaptation to high salt environemnts.</title>
        <authorList>
            <person name="Belbahri L."/>
        </authorList>
    </citation>
    <scope>NUCLEOTIDE SEQUENCE [LARGE SCALE GENOMIC DNA]</scope>
    <source>
        <strain evidence="2 3">DSM 102817</strain>
    </source>
</reference>
<dbReference type="SUPFAM" id="SSF160631">
    <property type="entry name" value="SMI1/KNR4-like"/>
    <property type="match status" value="1"/>
</dbReference>
<keyword evidence="3" id="KW-1185">Reference proteome</keyword>
<accession>A0A235B8J4</accession>
<proteinExistence type="predicted"/>
<name>A0A235B8J4_9BACL</name>
<dbReference type="EMBL" id="NOWF01000004">
    <property type="protein sequence ID" value="OYD08187.1"/>
    <property type="molecule type" value="Genomic_DNA"/>
</dbReference>
<evidence type="ECO:0000313" key="3">
    <source>
        <dbReference type="Proteomes" id="UP000215459"/>
    </source>
</evidence>
<sequence>MTTSLVEKTLSGLKKRLVDNQLTVQNENGHVEEMEFQFKEAATDEEIEGFIQSTGLQLPEDYQAFLRIHNGSILFQPWYGGQFELYGVSEIVKNQVPGLHPESWYPIGYQDGGYLLLDGQKIKKGEPDYLIWWESSLIEDAKPLDLNFELWFDRFVTAQGAKFWDWPLYNVHRYYKNR</sequence>
<dbReference type="InterPro" id="IPR018958">
    <property type="entry name" value="Knr4/Smi1-like_dom"/>
</dbReference>
<dbReference type="SMART" id="SM00860">
    <property type="entry name" value="SMI1_KNR4"/>
    <property type="match status" value="1"/>
</dbReference>
<dbReference type="Gene3D" id="3.40.1580.10">
    <property type="entry name" value="SMI1/KNR4-like"/>
    <property type="match status" value="1"/>
</dbReference>
<dbReference type="AlphaFoldDB" id="A0A235B8J4"/>
<dbReference type="InterPro" id="IPR037883">
    <property type="entry name" value="Knr4/Smi1-like_sf"/>
</dbReference>